<proteinExistence type="predicted"/>
<accession>A0A481YRN2</accession>
<dbReference type="InterPro" id="IPR043921">
    <property type="entry name" value="DUF5772"/>
</dbReference>
<dbReference type="EMBL" id="MK500321">
    <property type="protein sequence ID" value="QBK85375.1"/>
    <property type="molecule type" value="Genomic_DNA"/>
</dbReference>
<protein>
    <submittedName>
        <fullName evidence="1">Uncharacterized protein</fullName>
    </submittedName>
</protein>
<dbReference type="Pfam" id="PF19080">
    <property type="entry name" value="DUF5772"/>
    <property type="match status" value="1"/>
</dbReference>
<reference evidence="1" key="1">
    <citation type="journal article" date="2019" name="MBio">
        <title>Virus Genomes from Deep Sea Sediments Expand the Ocean Megavirome and Support Independent Origins of Viral Gigantism.</title>
        <authorList>
            <person name="Backstrom D."/>
            <person name="Yutin N."/>
            <person name="Jorgensen S.L."/>
            <person name="Dharamshi J."/>
            <person name="Homa F."/>
            <person name="Zaremba-Niedwiedzka K."/>
            <person name="Spang A."/>
            <person name="Wolf Y.I."/>
            <person name="Koonin E.V."/>
            <person name="Ettema T.J."/>
        </authorList>
    </citation>
    <scope>NUCLEOTIDE SEQUENCE</scope>
</reference>
<sequence>MFYLVCILITAFVLCYERVYLAHQYQRWKNLNSLVATQHKGKLKIWWFSFVILLKKYFQEIRKKIKNTNVRRIKRNKYEVTYEISGQIYKFITAPRRGPKNIHKIVNHTNDDVTNHVEPYLGPKNDCHNVDLDPDFFGYEKITIHFTNGGEVTFERGQIIKF</sequence>
<name>A0A481YRN2_9VIRU</name>
<gene>
    <name evidence="1" type="ORF">LCIVAC01_01840</name>
</gene>
<organism evidence="1">
    <name type="scientific">Iridovirus LCIVAC01</name>
    <dbReference type="NCBI Taxonomy" id="2506607"/>
    <lineage>
        <taxon>Viruses</taxon>
        <taxon>Varidnaviria</taxon>
        <taxon>Bamfordvirae</taxon>
        <taxon>Nucleocytoviricota</taxon>
        <taxon>Megaviricetes</taxon>
        <taxon>Pimascovirales</taxon>
        <taxon>Pimascovirales incertae sedis</taxon>
        <taxon>Iridoviridae</taxon>
    </lineage>
</organism>
<evidence type="ECO:0000313" key="1">
    <source>
        <dbReference type="EMBL" id="QBK85375.1"/>
    </source>
</evidence>